<accession>A0A2V5H0G5</accession>
<sequence>MIPWEWDASPALTERLLDGGAAPPPSDVGSGPWSSGLLFILRFPVFLTVLLIPLLAFPHINHRSTLHLPPPPHLKTSALTILSPSTLPTSDLTLRAIMTDFRFANSSEKVPGDGYFPAEFSIKASPSTDIWAKPPSTESFNAPILYRSVPVQSFKRARVAFNALWKHKYDQGGVILVLNGADGTRKWVKSGIELANGRPHLSTVAKDRWADWSLQPVPSGGGAATLEIVRESDNSLWIYLVEGVQKSPLREVTWFFEDTNVQDLWIGLYAAKPSSEKEDLVVNFGHLIIDLAE</sequence>
<dbReference type="Proteomes" id="UP000249829">
    <property type="component" value="Unassembled WGS sequence"/>
</dbReference>
<keyword evidence="1" id="KW-1133">Transmembrane helix</keyword>
<name>A0A2V5H0G5_ASPV1</name>
<evidence type="ECO:0000256" key="1">
    <source>
        <dbReference type="SAM" id="Phobius"/>
    </source>
</evidence>
<feature type="transmembrane region" description="Helical" evidence="1">
    <location>
        <begin position="33"/>
        <end position="57"/>
    </location>
</feature>
<proteinExistence type="predicted"/>
<keyword evidence="1" id="KW-0472">Membrane</keyword>
<dbReference type="Gene3D" id="2.60.120.200">
    <property type="match status" value="1"/>
</dbReference>
<keyword evidence="1" id="KW-0812">Transmembrane</keyword>
<dbReference type="AlphaFoldDB" id="A0A2V5H0G5"/>
<evidence type="ECO:0000313" key="3">
    <source>
        <dbReference type="Proteomes" id="UP000249829"/>
    </source>
</evidence>
<evidence type="ECO:0000313" key="2">
    <source>
        <dbReference type="EMBL" id="PYI14193.1"/>
    </source>
</evidence>
<dbReference type="PANTHER" id="PTHR35332:SF2">
    <property type="entry name" value="REGULATION OF ENOLASE PROTEIN 1"/>
    <property type="match status" value="1"/>
</dbReference>
<keyword evidence="3" id="KW-1185">Reference proteome</keyword>
<organism evidence="2 3">
    <name type="scientific">Aspergillus violaceofuscus (strain CBS 115571)</name>
    <dbReference type="NCBI Taxonomy" id="1450538"/>
    <lineage>
        <taxon>Eukaryota</taxon>
        <taxon>Fungi</taxon>
        <taxon>Dikarya</taxon>
        <taxon>Ascomycota</taxon>
        <taxon>Pezizomycotina</taxon>
        <taxon>Eurotiomycetes</taxon>
        <taxon>Eurotiomycetidae</taxon>
        <taxon>Eurotiales</taxon>
        <taxon>Aspergillaceae</taxon>
        <taxon>Aspergillus</taxon>
    </lineage>
</organism>
<reference evidence="2 3" key="1">
    <citation type="submission" date="2018-02" db="EMBL/GenBank/DDBJ databases">
        <title>The genomes of Aspergillus section Nigri reveals drivers in fungal speciation.</title>
        <authorList>
            <consortium name="DOE Joint Genome Institute"/>
            <person name="Vesth T.C."/>
            <person name="Nybo J."/>
            <person name="Theobald S."/>
            <person name="Brandl J."/>
            <person name="Frisvad J.C."/>
            <person name="Nielsen K.F."/>
            <person name="Lyhne E.K."/>
            <person name="Kogle M.E."/>
            <person name="Kuo A."/>
            <person name="Riley R."/>
            <person name="Clum A."/>
            <person name="Nolan M."/>
            <person name="Lipzen A."/>
            <person name="Salamov A."/>
            <person name="Henrissat B."/>
            <person name="Wiebenga A."/>
            <person name="De vries R.P."/>
            <person name="Grigoriev I.V."/>
            <person name="Mortensen U.H."/>
            <person name="Andersen M.R."/>
            <person name="Baker S.E."/>
        </authorList>
    </citation>
    <scope>NUCLEOTIDE SEQUENCE [LARGE SCALE GENOMIC DNA]</scope>
    <source>
        <strain evidence="2 3">CBS 115571</strain>
    </source>
</reference>
<dbReference type="InterPro" id="IPR009784">
    <property type="entry name" value="DUF1349"/>
</dbReference>
<dbReference type="PANTHER" id="PTHR35332">
    <property type="entry name" value="REGULATION OF ENOLASE PROTEIN 1"/>
    <property type="match status" value="1"/>
</dbReference>
<protein>
    <submittedName>
        <fullName evidence="2">Uncharacterized protein</fullName>
    </submittedName>
</protein>
<dbReference type="Pfam" id="PF07081">
    <property type="entry name" value="DUF1349"/>
    <property type="match status" value="1"/>
</dbReference>
<gene>
    <name evidence="2" type="ORF">BO99DRAFT_406893</name>
</gene>
<dbReference type="EMBL" id="KZ825218">
    <property type="protein sequence ID" value="PYI14193.1"/>
    <property type="molecule type" value="Genomic_DNA"/>
</dbReference>
<dbReference type="STRING" id="1450538.A0A2V5H0G5"/>